<dbReference type="RefSeq" id="WP_143787700.1">
    <property type="nucleotide sequence ID" value="NZ_FSRM01000002.1"/>
</dbReference>
<dbReference type="Proteomes" id="UP000184693">
    <property type="component" value="Unassembled WGS sequence"/>
</dbReference>
<evidence type="ECO:0000313" key="3">
    <source>
        <dbReference type="Proteomes" id="UP000184693"/>
    </source>
</evidence>
<name>A0A1N6KEF0_9BURK</name>
<protein>
    <submittedName>
        <fullName evidence="2">Uncharacterized protein</fullName>
    </submittedName>
</protein>
<organism evidence="2 3">
    <name type="scientific">Paraburkholderia phenazinium</name>
    <dbReference type="NCBI Taxonomy" id="60549"/>
    <lineage>
        <taxon>Bacteria</taxon>
        <taxon>Pseudomonadati</taxon>
        <taxon>Pseudomonadota</taxon>
        <taxon>Betaproteobacteria</taxon>
        <taxon>Burkholderiales</taxon>
        <taxon>Burkholderiaceae</taxon>
        <taxon>Paraburkholderia</taxon>
    </lineage>
</organism>
<evidence type="ECO:0000256" key="1">
    <source>
        <dbReference type="SAM" id="MobiDB-lite"/>
    </source>
</evidence>
<evidence type="ECO:0000313" key="2">
    <source>
        <dbReference type="EMBL" id="SIO54697.1"/>
    </source>
</evidence>
<accession>A0A1N6KEF0</accession>
<sequence length="71" mass="7898">MTNGISCPMHQIASRHPTRSVEMSHKHNMHQLTDHAFKEKLGVMISNLIPAFALQGGEGFRKDTLGEARSL</sequence>
<gene>
    <name evidence="2" type="ORF">SAMN05444168_6908</name>
</gene>
<reference evidence="2 3" key="1">
    <citation type="submission" date="2016-11" db="EMBL/GenBank/DDBJ databases">
        <authorList>
            <person name="Jaros S."/>
            <person name="Januszkiewicz K."/>
            <person name="Wedrychowicz H."/>
        </authorList>
    </citation>
    <scope>NUCLEOTIDE SEQUENCE [LARGE SCALE GENOMIC DNA]</scope>
    <source>
        <strain evidence="2 3">GAS86</strain>
    </source>
</reference>
<dbReference type="EMBL" id="FSRM01000002">
    <property type="protein sequence ID" value="SIO54697.1"/>
    <property type="molecule type" value="Genomic_DNA"/>
</dbReference>
<dbReference type="AlphaFoldDB" id="A0A1N6KEF0"/>
<feature type="region of interest" description="Disordered" evidence="1">
    <location>
        <begin position="1"/>
        <end position="25"/>
    </location>
</feature>
<proteinExistence type="predicted"/>